<dbReference type="Proteomes" id="UP000630805">
    <property type="component" value="Unassembled WGS sequence"/>
</dbReference>
<reference evidence="2 3" key="1">
    <citation type="submission" date="2020-06" db="EMBL/GenBank/DDBJ databases">
        <authorList>
            <person name="Cao W.R."/>
        </authorList>
    </citation>
    <scope>NUCLEOTIDE SEQUENCE [LARGE SCALE GENOMIC DNA]</scope>
    <source>
        <strain evidence="2 3">B1Z28</strain>
    </source>
</reference>
<dbReference type="EMBL" id="JABXWT010000003">
    <property type="protein sequence ID" value="NVO55904.1"/>
    <property type="molecule type" value="Genomic_DNA"/>
</dbReference>
<organism evidence="2 3">
    <name type="scientific">Ruegeria haliotis</name>
    <dbReference type="NCBI Taxonomy" id="2747601"/>
    <lineage>
        <taxon>Bacteria</taxon>
        <taxon>Pseudomonadati</taxon>
        <taxon>Pseudomonadota</taxon>
        <taxon>Alphaproteobacteria</taxon>
        <taxon>Rhodobacterales</taxon>
        <taxon>Roseobacteraceae</taxon>
        <taxon>Ruegeria</taxon>
    </lineage>
</organism>
<comment type="caution">
    <text evidence="2">The sequence shown here is derived from an EMBL/GenBank/DDBJ whole genome shotgun (WGS) entry which is preliminary data.</text>
</comment>
<dbReference type="InterPro" id="IPR009506">
    <property type="entry name" value="YjiS-like"/>
</dbReference>
<keyword evidence="3" id="KW-1185">Reference proteome</keyword>
<accession>A0ABX2PQ68</accession>
<sequence length="64" mass="6901">MATTANIHAPLGAATILHVVDAIITAFDNVVEWNGSRKTRNILSGLTDAQLEDIGLNRRDIANM</sequence>
<dbReference type="Pfam" id="PF06568">
    <property type="entry name" value="YjiS-like"/>
    <property type="match status" value="1"/>
</dbReference>
<gene>
    <name evidence="2" type="ORF">HW561_08900</name>
</gene>
<evidence type="ECO:0000313" key="3">
    <source>
        <dbReference type="Proteomes" id="UP000630805"/>
    </source>
</evidence>
<evidence type="ECO:0000313" key="2">
    <source>
        <dbReference type="EMBL" id="NVO55904.1"/>
    </source>
</evidence>
<name>A0ABX2PQ68_9RHOB</name>
<evidence type="ECO:0000259" key="1">
    <source>
        <dbReference type="Pfam" id="PF06568"/>
    </source>
</evidence>
<feature type="domain" description="YjiS-like" evidence="1">
    <location>
        <begin position="30"/>
        <end position="61"/>
    </location>
</feature>
<protein>
    <submittedName>
        <fullName evidence="2">DUF1127 domain-containing protein</fullName>
    </submittedName>
</protein>
<dbReference type="RefSeq" id="WP_176863826.1">
    <property type="nucleotide sequence ID" value="NZ_JABXWT010000003.1"/>
</dbReference>
<proteinExistence type="predicted"/>